<evidence type="ECO:0000313" key="1">
    <source>
        <dbReference type="EMBL" id="KAK2082009.1"/>
    </source>
</evidence>
<evidence type="ECO:0000313" key="2">
    <source>
        <dbReference type="Proteomes" id="UP001266305"/>
    </source>
</evidence>
<sequence length="200" mass="21508">MGAHRTGVLLNQDCAATPRGALEPCVQEAVALLTRGPVYPWTSVCSEEEQENTGTSGLGNLSSEDVQVYGGELRGCAGVAVGCTEERAQPLAYLPQEDWAPIYPTRPAPPDSEGRSSHSDYCGVLDCYGECHPSTFPRIMQSSVPIPTLARGLSHEHEGLETQPGGAWMLAGHCQRHGLHEDLQGTLLTPAFNKPRSWTL</sequence>
<protein>
    <submittedName>
        <fullName evidence="1">Interleukin-9 receptor</fullName>
    </submittedName>
</protein>
<keyword evidence="1" id="KW-0675">Receptor</keyword>
<name>A0ABQ9TBB9_SAGOE</name>
<reference evidence="1 2" key="1">
    <citation type="submission" date="2023-05" db="EMBL/GenBank/DDBJ databases">
        <title>B98-5 Cell Line De Novo Hybrid Assembly: An Optical Mapping Approach.</title>
        <authorList>
            <person name="Kananen K."/>
            <person name="Auerbach J.A."/>
            <person name="Kautto E."/>
            <person name="Blachly J.S."/>
        </authorList>
    </citation>
    <scope>NUCLEOTIDE SEQUENCE [LARGE SCALE GENOMIC DNA]</scope>
    <source>
        <strain evidence="1">B95-8</strain>
        <tissue evidence="1">Cell line</tissue>
    </source>
</reference>
<accession>A0ABQ9TBB9</accession>
<dbReference type="Proteomes" id="UP001266305">
    <property type="component" value="Unassembled WGS sequence"/>
</dbReference>
<dbReference type="EMBL" id="JASSZA010000046">
    <property type="protein sequence ID" value="KAK2082009.1"/>
    <property type="molecule type" value="Genomic_DNA"/>
</dbReference>
<organism evidence="1 2">
    <name type="scientific">Saguinus oedipus</name>
    <name type="common">Cotton-top tamarin</name>
    <name type="synonym">Oedipomidas oedipus</name>
    <dbReference type="NCBI Taxonomy" id="9490"/>
    <lineage>
        <taxon>Eukaryota</taxon>
        <taxon>Metazoa</taxon>
        <taxon>Chordata</taxon>
        <taxon>Craniata</taxon>
        <taxon>Vertebrata</taxon>
        <taxon>Euteleostomi</taxon>
        <taxon>Mammalia</taxon>
        <taxon>Eutheria</taxon>
        <taxon>Euarchontoglires</taxon>
        <taxon>Primates</taxon>
        <taxon>Haplorrhini</taxon>
        <taxon>Platyrrhini</taxon>
        <taxon>Cebidae</taxon>
        <taxon>Callitrichinae</taxon>
        <taxon>Saguinus</taxon>
    </lineage>
</organism>
<keyword evidence="2" id="KW-1185">Reference proteome</keyword>
<proteinExistence type="predicted"/>
<gene>
    <name evidence="1" type="primary">IL9R_1</name>
    <name evidence="1" type="ORF">P7K49_040086</name>
</gene>
<comment type="caution">
    <text evidence="1">The sequence shown here is derived from an EMBL/GenBank/DDBJ whole genome shotgun (WGS) entry which is preliminary data.</text>
</comment>